<accession>A0ABR1D6L5</accession>
<feature type="chain" id="PRO_5045639914" evidence="2">
    <location>
        <begin position="18"/>
        <end position="323"/>
    </location>
</feature>
<name>A0ABR1D6L5_NECAM</name>
<dbReference type="Proteomes" id="UP001303046">
    <property type="component" value="Unassembled WGS sequence"/>
</dbReference>
<dbReference type="PANTHER" id="PTHR33995">
    <property type="entry name" value="PROTEIN CBG18546"/>
    <property type="match status" value="1"/>
</dbReference>
<evidence type="ECO:0000313" key="4">
    <source>
        <dbReference type="Proteomes" id="UP001303046"/>
    </source>
</evidence>
<feature type="compositionally biased region" description="Acidic residues" evidence="1">
    <location>
        <begin position="137"/>
        <end position="151"/>
    </location>
</feature>
<dbReference type="PANTHER" id="PTHR33995:SF4">
    <property type="entry name" value="PROTEIN CBG09882"/>
    <property type="match status" value="1"/>
</dbReference>
<dbReference type="InterPro" id="IPR029034">
    <property type="entry name" value="Cystine-knot_cytokine"/>
</dbReference>
<evidence type="ECO:0000313" key="3">
    <source>
        <dbReference type="EMBL" id="KAK6746144.1"/>
    </source>
</evidence>
<feature type="region of interest" description="Disordered" evidence="1">
    <location>
        <begin position="131"/>
        <end position="160"/>
    </location>
</feature>
<gene>
    <name evidence="3" type="primary">Necator_chrIII.g13093</name>
    <name evidence="3" type="ORF">RB195_012326</name>
</gene>
<keyword evidence="4" id="KW-1185">Reference proteome</keyword>
<evidence type="ECO:0000256" key="1">
    <source>
        <dbReference type="SAM" id="MobiDB-lite"/>
    </source>
</evidence>
<proteinExistence type="predicted"/>
<dbReference type="SUPFAM" id="SSF57501">
    <property type="entry name" value="Cystine-knot cytokines"/>
    <property type="match status" value="1"/>
</dbReference>
<keyword evidence="2" id="KW-0732">Signal</keyword>
<protein>
    <submittedName>
        <fullName evidence="3">Uncharacterized protein</fullName>
    </submittedName>
</protein>
<comment type="caution">
    <text evidence="3">The sequence shown here is derived from an EMBL/GenBank/DDBJ whole genome shotgun (WGS) entry which is preliminary data.</text>
</comment>
<feature type="signal peptide" evidence="2">
    <location>
        <begin position="1"/>
        <end position="17"/>
    </location>
</feature>
<evidence type="ECO:0000256" key="2">
    <source>
        <dbReference type="SAM" id="SignalP"/>
    </source>
</evidence>
<reference evidence="3 4" key="1">
    <citation type="submission" date="2023-08" db="EMBL/GenBank/DDBJ databases">
        <title>A Necator americanus chromosomal reference genome.</title>
        <authorList>
            <person name="Ilik V."/>
            <person name="Petrzelkova K.J."/>
            <person name="Pardy F."/>
            <person name="Fuh T."/>
            <person name="Niatou-Singa F.S."/>
            <person name="Gouil Q."/>
            <person name="Baker L."/>
            <person name="Ritchie M.E."/>
            <person name="Jex A.R."/>
            <person name="Gazzola D."/>
            <person name="Li H."/>
            <person name="Toshio Fujiwara R."/>
            <person name="Zhan B."/>
            <person name="Aroian R.V."/>
            <person name="Pafco B."/>
            <person name="Schwarz E.M."/>
        </authorList>
    </citation>
    <scope>NUCLEOTIDE SEQUENCE [LARGE SCALE GENOMIC DNA]</scope>
    <source>
        <strain evidence="3 4">Aroian</strain>
        <tissue evidence="3">Whole animal</tissue>
    </source>
</reference>
<dbReference type="EMBL" id="JAVFWL010000003">
    <property type="protein sequence ID" value="KAK6746144.1"/>
    <property type="molecule type" value="Genomic_DNA"/>
</dbReference>
<sequence>MPNLFLILGTLQLSASAQQESLPQCQCIPPRTGTHECQQYDSRYQAATLEEAMASFPDLSLNQDDTGHLTTLQSEATCQTQECLDCQKDLRKKLERVGLMAATIDSVIQAQNTTSTCKKYRFARKDEGVYEKNLDHDNDDDDDSDDSSSDEDEKKKKKKWEEARMNMKQANPKIFFSRYSHRHKRQMPESTIDPTTGQTIVGERFVLSCSSKGVTTDTSGTVSLCSSCWIWRRLPSNYSPQYINELVCDATDSNCLSGYATCGIGHRTIEVVRNDSGTLTTVALSAGSYCECRVAVNSAIQSLVTGAGLQATLPALNSTPVGK</sequence>
<organism evidence="3 4">
    <name type="scientific">Necator americanus</name>
    <name type="common">Human hookworm</name>
    <dbReference type="NCBI Taxonomy" id="51031"/>
    <lineage>
        <taxon>Eukaryota</taxon>
        <taxon>Metazoa</taxon>
        <taxon>Ecdysozoa</taxon>
        <taxon>Nematoda</taxon>
        <taxon>Chromadorea</taxon>
        <taxon>Rhabditida</taxon>
        <taxon>Rhabditina</taxon>
        <taxon>Rhabditomorpha</taxon>
        <taxon>Strongyloidea</taxon>
        <taxon>Ancylostomatidae</taxon>
        <taxon>Bunostominae</taxon>
        <taxon>Necator</taxon>
    </lineage>
</organism>